<dbReference type="STRING" id="1619044.UY92_C0002G0054"/>
<evidence type="ECO:0008006" key="6">
    <source>
        <dbReference type="Google" id="ProtNLM"/>
    </source>
</evidence>
<evidence type="ECO:0000259" key="3">
    <source>
        <dbReference type="Pfam" id="PF17479"/>
    </source>
</evidence>
<dbReference type="Pfam" id="PF17479">
    <property type="entry name" value="DUF3048_C"/>
    <property type="match status" value="1"/>
</dbReference>
<sequence>MSPKRTAAKLFRLFPKLKQPLALAILVLCFGAAIFWFSAVRSWRPVHEIEPPSIADDTARAEACRYRRALDGRCVAALAETAEPVVAVMIENHPEARPLSGLAQAAVVYEAPVEANITRFLAIYPLNQPVSKAGPVRSARPYYLDWVEEYGQPLYMHVGGSPAALDGVRERGILSINEFYRDWYFWRGRERRAPHNNYTSRDLWERAYNDYGQGAAVLSSSTWQFTDEPACEADCVRTVTASFLPPVYEAIWEYSTTTGRYARYQAGEPHRDEDGTAIMADTVIVERVTKRVLDSTGRLELGTMGGGEALIFRDGRLRAGRWSKTEPGKRTEWLDESGQPIPLRAGVIWVEVVPSDGRVNYE</sequence>
<protein>
    <recommendedName>
        <fullName evidence="6">PT repeat-containing protein</fullName>
    </recommendedName>
</protein>
<dbReference type="SUPFAM" id="SSF159774">
    <property type="entry name" value="YerB-like"/>
    <property type="match status" value="1"/>
</dbReference>
<evidence type="ECO:0000313" key="5">
    <source>
        <dbReference type="Proteomes" id="UP000033870"/>
    </source>
</evidence>
<evidence type="ECO:0000313" key="4">
    <source>
        <dbReference type="EMBL" id="KKW42937.1"/>
    </source>
</evidence>
<keyword evidence="1" id="KW-1133">Transmembrane helix</keyword>
<dbReference type="InterPro" id="IPR021416">
    <property type="entry name" value="DUF3048_N"/>
</dbReference>
<dbReference type="EMBL" id="LCRX01000002">
    <property type="protein sequence ID" value="KKW42937.1"/>
    <property type="molecule type" value="Genomic_DNA"/>
</dbReference>
<reference evidence="4 5" key="1">
    <citation type="journal article" date="2015" name="Nature">
        <title>rRNA introns, odd ribosomes, and small enigmatic genomes across a large radiation of phyla.</title>
        <authorList>
            <person name="Brown C.T."/>
            <person name="Hug L.A."/>
            <person name="Thomas B.C."/>
            <person name="Sharon I."/>
            <person name="Castelle C.J."/>
            <person name="Singh A."/>
            <person name="Wilkins M.J."/>
            <person name="Williams K.H."/>
            <person name="Banfield J.F."/>
        </authorList>
    </citation>
    <scope>NUCLEOTIDE SEQUENCE [LARGE SCALE GENOMIC DNA]</scope>
</reference>
<dbReference type="AlphaFoldDB" id="A0A0G2ANL2"/>
<organism evidence="4 5">
    <name type="scientific">Candidatus Magasanikbacteria bacterium GW2011_GWA2_56_11</name>
    <dbReference type="NCBI Taxonomy" id="1619044"/>
    <lineage>
        <taxon>Bacteria</taxon>
        <taxon>Candidatus Magasanikiibacteriota</taxon>
    </lineage>
</organism>
<proteinExistence type="predicted"/>
<keyword evidence="1" id="KW-0812">Transmembrane</keyword>
<evidence type="ECO:0000256" key="1">
    <source>
        <dbReference type="SAM" id="Phobius"/>
    </source>
</evidence>
<feature type="transmembrane region" description="Helical" evidence="1">
    <location>
        <begin position="21"/>
        <end position="39"/>
    </location>
</feature>
<dbReference type="Gene3D" id="3.50.90.10">
    <property type="entry name" value="YerB-like"/>
    <property type="match status" value="1"/>
</dbReference>
<accession>A0A0G2ANL2</accession>
<dbReference type="Proteomes" id="UP000033870">
    <property type="component" value="Unassembled WGS sequence"/>
</dbReference>
<dbReference type="InterPro" id="IPR035328">
    <property type="entry name" value="DUF3048_C"/>
</dbReference>
<name>A0A0G2ANL2_9BACT</name>
<dbReference type="InterPro" id="IPR023158">
    <property type="entry name" value="YerB-like_sf"/>
</dbReference>
<feature type="domain" description="DUF3048" evidence="2">
    <location>
        <begin position="80"/>
        <end position="205"/>
    </location>
</feature>
<gene>
    <name evidence="4" type="ORF">UY92_C0002G0054</name>
</gene>
<feature type="domain" description="DUF3048" evidence="3">
    <location>
        <begin position="250"/>
        <end position="350"/>
    </location>
</feature>
<comment type="caution">
    <text evidence="4">The sequence shown here is derived from an EMBL/GenBank/DDBJ whole genome shotgun (WGS) entry which is preliminary data.</text>
</comment>
<evidence type="ECO:0000259" key="2">
    <source>
        <dbReference type="Pfam" id="PF11258"/>
    </source>
</evidence>
<dbReference type="Pfam" id="PF11258">
    <property type="entry name" value="DUF3048"/>
    <property type="match status" value="1"/>
</dbReference>
<keyword evidence="1" id="KW-0472">Membrane</keyword>